<dbReference type="EMBL" id="AKHW03006295">
    <property type="protein sequence ID" value="KYO21184.1"/>
    <property type="molecule type" value="Genomic_DNA"/>
</dbReference>
<feature type="region of interest" description="Disordered" evidence="1">
    <location>
        <begin position="1"/>
        <end position="35"/>
    </location>
</feature>
<comment type="caution">
    <text evidence="2">The sequence shown here is derived from an EMBL/GenBank/DDBJ whole genome shotgun (WGS) entry which is preliminary data.</text>
</comment>
<gene>
    <name evidence="2" type="ORF">Y1Q_0001461</name>
</gene>
<evidence type="ECO:0000313" key="3">
    <source>
        <dbReference type="Proteomes" id="UP000050525"/>
    </source>
</evidence>
<sequence length="90" mass="9437">MLAALEADSCRGAGKGAPKRPAGPGEQSRADPGQRVCVAGGGGRGRCSRSREAEAAGTTPGCVLRHGEAGLPLDFWKEKFFLDWIQLNLN</sequence>
<dbReference type="AlphaFoldDB" id="A0A151M9J1"/>
<reference evidence="2 3" key="1">
    <citation type="journal article" date="2012" name="Genome Biol.">
        <title>Sequencing three crocodilian genomes to illuminate the evolution of archosaurs and amniotes.</title>
        <authorList>
            <person name="St John J.A."/>
            <person name="Braun E.L."/>
            <person name="Isberg S.R."/>
            <person name="Miles L.G."/>
            <person name="Chong A.Y."/>
            <person name="Gongora J."/>
            <person name="Dalzell P."/>
            <person name="Moran C."/>
            <person name="Bed'hom B."/>
            <person name="Abzhanov A."/>
            <person name="Burgess S.C."/>
            <person name="Cooksey A.M."/>
            <person name="Castoe T.A."/>
            <person name="Crawford N.G."/>
            <person name="Densmore L.D."/>
            <person name="Drew J.C."/>
            <person name="Edwards S.V."/>
            <person name="Faircloth B.C."/>
            <person name="Fujita M.K."/>
            <person name="Greenwold M.J."/>
            <person name="Hoffmann F.G."/>
            <person name="Howard J.M."/>
            <person name="Iguchi T."/>
            <person name="Janes D.E."/>
            <person name="Khan S.Y."/>
            <person name="Kohno S."/>
            <person name="de Koning A.J."/>
            <person name="Lance S.L."/>
            <person name="McCarthy F.M."/>
            <person name="McCormack J.E."/>
            <person name="Merchant M.E."/>
            <person name="Peterson D.G."/>
            <person name="Pollock D.D."/>
            <person name="Pourmand N."/>
            <person name="Raney B.J."/>
            <person name="Roessler K.A."/>
            <person name="Sanford J.R."/>
            <person name="Sawyer R.H."/>
            <person name="Schmidt C.J."/>
            <person name="Triplett E.W."/>
            <person name="Tuberville T.D."/>
            <person name="Venegas-Anaya M."/>
            <person name="Howard J.T."/>
            <person name="Jarvis E.D."/>
            <person name="Guillette L.J.Jr."/>
            <person name="Glenn T.C."/>
            <person name="Green R.E."/>
            <person name="Ray D.A."/>
        </authorList>
    </citation>
    <scope>NUCLEOTIDE SEQUENCE [LARGE SCALE GENOMIC DNA]</scope>
    <source>
        <strain evidence="2">KSC_2009_1</strain>
    </source>
</reference>
<dbReference type="Proteomes" id="UP000050525">
    <property type="component" value="Unassembled WGS sequence"/>
</dbReference>
<organism evidence="2 3">
    <name type="scientific">Alligator mississippiensis</name>
    <name type="common">American alligator</name>
    <dbReference type="NCBI Taxonomy" id="8496"/>
    <lineage>
        <taxon>Eukaryota</taxon>
        <taxon>Metazoa</taxon>
        <taxon>Chordata</taxon>
        <taxon>Craniata</taxon>
        <taxon>Vertebrata</taxon>
        <taxon>Euteleostomi</taxon>
        <taxon>Archelosauria</taxon>
        <taxon>Archosauria</taxon>
        <taxon>Crocodylia</taxon>
        <taxon>Alligatoridae</taxon>
        <taxon>Alligatorinae</taxon>
        <taxon>Alligator</taxon>
    </lineage>
</organism>
<protein>
    <submittedName>
        <fullName evidence="2">Uncharacterized protein</fullName>
    </submittedName>
</protein>
<accession>A0A151M9J1</accession>
<keyword evidence="3" id="KW-1185">Reference proteome</keyword>
<proteinExistence type="predicted"/>
<evidence type="ECO:0000256" key="1">
    <source>
        <dbReference type="SAM" id="MobiDB-lite"/>
    </source>
</evidence>
<evidence type="ECO:0000313" key="2">
    <source>
        <dbReference type="EMBL" id="KYO21184.1"/>
    </source>
</evidence>
<name>A0A151M9J1_ALLMI</name>